<evidence type="ECO:0000313" key="2">
    <source>
        <dbReference type="Proteomes" id="UP001524501"/>
    </source>
</evidence>
<proteinExistence type="predicted"/>
<reference evidence="1 2" key="1">
    <citation type="submission" date="2022-07" db="EMBL/GenBank/DDBJ databases">
        <title>Degradation activity of malathion, p-nitrophenol and potential low-temperature adaptation strategy of Rhodococcus sp. FXJ9.536.</title>
        <authorList>
            <person name="Huang J."/>
            <person name="Huang Y."/>
        </authorList>
    </citation>
    <scope>NUCLEOTIDE SEQUENCE [LARGE SCALE GENOMIC DNA]</scope>
    <source>
        <strain evidence="1 2">FXJ9.536</strain>
    </source>
</reference>
<dbReference type="RefSeq" id="WP_255969478.1">
    <property type="nucleotide sequence ID" value="NZ_JANFQF010000010.1"/>
</dbReference>
<accession>A0ABT1QF10</accession>
<protein>
    <submittedName>
        <fullName evidence="1">Transcriptional regulator</fullName>
    </submittedName>
</protein>
<dbReference type="EMBL" id="JANFQF010000010">
    <property type="protein sequence ID" value="MCQ4120253.1"/>
    <property type="molecule type" value="Genomic_DNA"/>
</dbReference>
<gene>
    <name evidence="1" type="ORF">NOF53_13900</name>
</gene>
<dbReference type="Proteomes" id="UP001524501">
    <property type="component" value="Unassembled WGS sequence"/>
</dbReference>
<keyword evidence="2" id="KW-1185">Reference proteome</keyword>
<evidence type="ECO:0000313" key="1">
    <source>
        <dbReference type="EMBL" id="MCQ4120253.1"/>
    </source>
</evidence>
<comment type="caution">
    <text evidence="1">The sequence shown here is derived from an EMBL/GenBank/DDBJ whole genome shotgun (WGS) entry which is preliminary data.</text>
</comment>
<name>A0ABT1QF10_9NOCA</name>
<sequence length="215" mass="22064">MPTLSGLEDTDPAVRNLSSALIARDVVTVRRIIARAAAERGLTTVWEGLVVPVLEWADEGRNSAAAAVNCRVFAECVAGILSTMTLDAPIAVGGRVLLVDVPPDCDDPGPLIAHDLALRALGAALATASVDVRIARPAVRTALLASVTNAGPDVIVLWLPQGHCDVPALARAIRRRRSGLALLAAGPGAAAAHLPRSVKAVGRLGDAVDAVVALI</sequence>
<organism evidence="1 2">
    <name type="scientific">Rhodococcus tibetensis</name>
    <dbReference type="NCBI Taxonomy" id="2965064"/>
    <lineage>
        <taxon>Bacteria</taxon>
        <taxon>Bacillati</taxon>
        <taxon>Actinomycetota</taxon>
        <taxon>Actinomycetes</taxon>
        <taxon>Mycobacteriales</taxon>
        <taxon>Nocardiaceae</taxon>
        <taxon>Rhodococcus</taxon>
    </lineage>
</organism>